<dbReference type="Proteomes" id="UP000420562">
    <property type="component" value="Unassembled WGS sequence"/>
</dbReference>
<name>A0A7J4ZR75_9BACT</name>
<dbReference type="EMBL" id="VZQZ01000004">
    <property type="protein sequence ID" value="KAB0665684.1"/>
    <property type="molecule type" value="Genomic_DNA"/>
</dbReference>
<sequence length="123" mass="14165">MEAKNELLDYLNRLLSATVDKSMEWFKANPTTYMWTTNTPKPGKVIIQRVNKRAFVIVMGRRVPREITKHLLQVLDGKGNIVFSVDGMSNSTAEEVLIKVYEAILSRETEKGFEFFKDIIPQK</sequence>
<reference evidence="1 2" key="1">
    <citation type="submission" date="2019-09" db="EMBL/GenBank/DDBJ databases">
        <title>Geobacter sp. Red96, a novel strain isolated from paddy soil.</title>
        <authorList>
            <person name="Xu Z."/>
            <person name="Masuda Y."/>
            <person name="Itoh H."/>
            <person name="Senoo K."/>
        </authorList>
    </citation>
    <scope>NUCLEOTIDE SEQUENCE [LARGE SCALE GENOMIC DNA]</scope>
    <source>
        <strain evidence="1 2">Red96</strain>
    </source>
</reference>
<keyword evidence="2" id="KW-1185">Reference proteome</keyword>
<comment type="caution">
    <text evidence="1">The sequence shown here is derived from an EMBL/GenBank/DDBJ whole genome shotgun (WGS) entry which is preliminary data.</text>
</comment>
<gene>
    <name evidence="1" type="ORF">F6V25_08155</name>
</gene>
<dbReference type="RefSeq" id="WP_151128124.1">
    <property type="nucleotide sequence ID" value="NZ_VZQZ01000004.1"/>
</dbReference>
<dbReference type="AlphaFoldDB" id="A0A7J4ZR75"/>
<evidence type="ECO:0000313" key="2">
    <source>
        <dbReference type="Proteomes" id="UP000420562"/>
    </source>
</evidence>
<proteinExistence type="predicted"/>
<organism evidence="1 2">
    <name type="scientific">Oryzomonas japonica</name>
    <dbReference type="NCBI Taxonomy" id="2603858"/>
    <lineage>
        <taxon>Bacteria</taxon>
        <taxon>Pseudomonadati</taxon>
        <taxon>Thermodesulfobacteriota</taxon>
        <taxon>Desulfuromonadia</taxon>
        <taxon>Geobacterales</taxon>
        <taxon>Geobacteraceae</taxon>
        <taxon>Oryzomonas</taxon>
    </lineage>
</organism>
<evidence type="ECO:0000313" key="1">
    <source>
        <dbReference type="EMBL" id="KAB0665684.1"/>
    </source>
</evidence>
<accession>A0A7J4ZR75</accession>
<protein>
    <submittedName>
        <fullName evidence="1">Uncharacterized protein</fullName>
    </submittedName>
</protein>